<accession>A0A365XYA9</accession>
<evidence type="ECO:0000313" key="3">
    <source>
        <dbReference type="Proteomes" id="UP000253410"/>
    </source>
</evidence>
<dbReference type="Proteomes" id="UP000253410">
    <property type="component" value="Unassembled WGS sequence"/>
</dbReference>
<dbReference type="AlphaFoldDB" id="A0A365XYA9"/>
<dbReference type="InterPro" id="IPR011047">
    <property type="entry name" value="Quinoprotein_ADH-like_sf"/>
</dbReference>
<keyword evidence="3" id="KW-1185">Reference proteome</keyword>
<dbReference type="OrthoDB" id="9816120at2"/>
<dbReference type="Pfam" id="PF18962">
    <property type="entry name" value="Por_Secre_tail"/>
    <property type="match status" value="1"/>
</dbReference>
<dbReference type="InterPro" id="IPR036179">
    <property type="entry name" value="Ig-like_dom_sf"/>
</dbReference>
<dbReference type="SUPFAM" id="SSF48726">
    <property type="entry name" value="Immunoglobulin"/>
    <property type="match status" value="1"/>
</dbReference>
<feature type="domain" description="Secretion system C-terminal sorting" evidence="1">
    <location>
        <begin position="1055"/>
        <end position="1121"/>
    </location>
</feature>
<organism evidence="2 3">
    <name type="scientific">Chitinophaga flava</name>
    <dbReference type="NCBI Taxonomy" id="2259036"/>
    <lineage>
        <taxon>Bacteria</taxon>
        <taxon>Pseudomonadati</taxon>
        <taxon>Bacteroidota</taxon>
        <taxon>Chitinophagia</taxon>
        <taxon>Chitinophagales</taxon>
        <taxon>Chitinophagaceae</taxon>
        <taxon>Chitinophaga</taxon>
    </lineage>
</organism>
<proteinExistence type="predicted"/>
<dbReference type="EMBL" id="QFFJ01000001">
    <property type="protein sequence ID" value="RBL91048.1"/>
    <property type="molecule type" value="Genomic_DNA"/>
</dbReference>
<dbReference type="InterPro" id="IPR013783">
    <property type="entry name" value="Ig-like_fold"/>
</dbReference>
<dbReference type="NCBIfam" id="TIGR04183">
    <property type="entry name" value="Por_Secre_tail"/>
    <property type="match status" value="1"/>
</dbReference>
<gene>
    <name evidence="2" type="ORF">DF182_00030</name>
</gene>
<comment type="caution">
    <text evidence="2">The sequence shown here is derived from an EMBL/GenBank/DDBJ whole genome shotgun (WGS) entry which is preliminary data.</text>
</comment>
<name>A0A365XYA9_9BACT</name>
<sequence length="1129" mass="125358">MKIFLLRFTLFLFIITPLFSHGQGRISSFSEPAQMAGLTEAFLIKEDRGFIYMAGQVGDTAGSRYPVKAILKMDPDGNTLWSYSINKEMDGESYSNGSPYNNEYARSVIASMTMDSNYVFAYLYNYYTPTALHEIRCLDKQTGNLVWKVSAPGQVQVMNTTGGKYFAYTYSSYYGNNYTLLDRYTGKAVTSRTIPSLSRYEFETDGTAYLFYRDTIARYSTPFLDSKVWEVKVASRYGSITNISPQPDGNLYFFGNNENKAFFGQVSKADGSTGWISFPSALQDDRITSFKFKNNKLYVSGIHQYFGSASTAFNIVAADQASGSILFNKFYNDKGEADYRLGSPYFGINSVDVDELGNVYASGYENADDSRTGSWAVIKLSPNGSFIYHKLIDAGQPRAYQTQGLKTMVINNRVIHAGNLSITGKIWASLVATDTSGTFNPLFQKTPSVRIQYGSAVKVVRNFSSNAYAVLKQTGNHATLEYINTINGNLMWSRKIKGATYIEADRMAITADRKIVVTTLAHPASTAFLDYQKIPDSIYITQYDSTGTTVKKYDYYIGDRKDFHTIQLYNSPDTNTAVVFSQVDFYNTPLSIHFFNPARASERIGGSWGYISSTWSPIPGNQQILFPVSRDSSGMMRTTFGTTYSPSSSSYWSFMFNDNSPAGYKQVEWQSTYGNYAAHNLAVCDSNSILSVGKNANQRYVITRYNYRKKVFEWEEWRDNGATIELALTGEQKVYWAGKKDHSLVIRQLDSKTGVGTWEKQVAPAGDNQYYVPLDQAYNNIRHQYVVTGYIADSSVLPVRQQPFYIITDTTGTVVQSWTSPADYRQFNQLNSVDITAFGQTIIGGSLYKDPNGLAGILIEADLPILPPQEQALTQCEATPLTLDAGINGTAYQWQMDNGSGYVNIINNANINGASNRLLNIISTPAAWNGYRFRCLVDGKKDKIFNLTVAPSPIVSITSSDTLIVAGNNVTFTAQTSNATNYTYQWMVNNVDAGNSNAVFTLSPDKDVTVLIKMTGSQTCSGSLTTVISNSIKVRVGPKPVPVPDINAAVQPVTYPNPVTNTVILDLSLADKWASLEILDLQGNRRLLLNDIRNRSKVNIPVAALNAGIYILKLHAENGVNKSTRFVKQ</sequence>
<reference evidence="2 3" key="1">
    <citation type="submission" date="2018-05" db="EMBL/GenBank/DDBJ databases">
        <title>Chitinophaga sp. K3CV102501T nov., isolated from isolated from a monsoon evergreen broad-leaved forest soil.</title>
        <authorList>
            <person name="Lv Y."/>
        </authorList>
    </citation>
    <scope>NUCLEOTIDE SEQUENCE [LARGE SCALE GENOMIC DNA]</scope>
    <source>
        <strain evidence="2 3">GDMCC 1.1325</strain>
    </source>
</reference>
<evidence type="ECO:0000313" key="2">
    <source>
        <dbReference type="EMBL" id="RBL91048.1"/>
    </source>
</evidence>
<dbReference type="Gene3D" id="2.60.40.10">
    <property type="entry name" value="Immunoglobulins"/>
    <property type="match status" value="1"/>
</dbReference>
<dbReference type="InterPro" id="IPR026444">
    <property type="entry name" value="Secre_tail"/>
</dbReference>
<dbReference type="Gene3D" id="2.130.10.10">
    <property type="entry name" value="YVTN repeat-like/Quinoprotein amine dehydrogenase"/>
    <property type="match status" value="1"/>
</dbReference>
<dbReference type="RefSeq" id="WP_113613648.1">
    <property type="nucleotide sequence ID" value="NZ_QFFJ01000001.1"/>
</dbReference>
<protein>
    <recommendedName>
        <fullName evidence="1">Secretion system C-terminal sorting domain-containing protein</fullName>
    </recommendedName>
</protein>
<evidence type="ECO:0000259" key="1">
    <source>
        <dbReference type="Pfam" id="PF18962"/>
    </source>
</evidence>
<dbReference type="InterPro" id="IPR015943">
    <property type="entry name" value="WD40/YVTN_repeat-like_dom_sf"/>
</dbReference>
<dbReference type="SUPFAM" id="SSF50998">
    <property type="entry name" value="Quinoprotein alcohol dehydrogenase-like"/>
    <property type="match status" value="1"/>
</dbReference>